<reference evidence="1" key="1">
    <citation type="submission" date="2018-02" db="EMBL/GenBank/DDBJ databases">
        <title>Rhizophora mucronata_Transcriptome.</title>
        <authorList>
            <person name="Meera S.P."/>
            <person name="Sreeshan A."/>
            <person name="Augustine A."/>
        </authorList>
    </citation>
    <scope>NUCLEOTIDE SEQUENCE</scope>
    <source>
        <tissue evidence="1">Leaf</tissue>
    </source>
</reference>
<proteinExistence type="predicted"/>
<sequence>MFSGYKDQGLFKRFWASQTYTQYQALVHTWDSLKPED</sequence>
<evidence type="ECO:0000313" key="1">
    <source>
        <dbReference type="EMBL" id="MBX62317.1"/>
    </source>
</evidence>
<protein>
    <submittedName>
        <fullName evidence="1">Uncharacterized protein</fullName>
    </submittedName>
</protein>
<organism evidence="1">
    <name type="scientific">Rhizophora mucronata</name>
    <name type="common">Asiatic mangrove</name>
    <dbReference type="NCBI Taxonomy" id="61149"/>
    <lineage>
        <taxon>Eukaryota</taxon>
        <taxon>Viridiplantae</taxon>
        <taxon>Streptophyta</taxon>
        <taxon>Embryophyta</taxon>
        <taxon>Tracheophyta</taxon>
        <taxon>Spermatophyta</taxon>
        <taxon>Magnoliopsida</taxon>
        <taxon>eudicotyledons</taxon>
        <taxon>Gunneridae</taxon>
        <taxon>Pentapetalae</taxon>
        <taxon>rosids</taxon>
        <taxon>fabids</taxon>
        <taxon>Malpighiales</taxon>
        <taxon>Rhizophoraceae</taxon>
        <taxon>Rhizophora</taxon>
    </lineage>
</organism>
<name>A0A2P2Q5Q1_RHIMU</name>
<dbReference type="EMBL" id="GGEC01081833">
    <property type="protein sequence ID" value="MBX62317.1"/>
    <property type="molecule type" value="Transcribed_RNA"/>
</dbReference>
<accession>A0A2P2Q5Q1</accession>
<dbReference type="AlphaFoldDB" id="A0A2P2Q5Q1"/>